<dbReference type="Gramene" id="Zm00001eb258000_T002">
    <property type="protein sequence ID" value="Zm00001eb258000_P002"/>
    <property type="gene ID" value="Zm00001eb258000"/>
</dbReference>
<dbReference type="AlphaFoldDB" id="A0A804PQH7"/>
<keyword evidence="2" id="KW-1185">Reference proteome</keyword>
<evidence type="ECO:0000313" key="2">
    <source>
        <dbReference type="Proteomes" id="UP000007305"/>
    </source>
</evidence>
<name>A0A804PQH7_MAIZE</name>
<dbReference type="Proteomes" id="UP000007305">
    <property type="component" value="Chromosome 5"/>
</dbReference>
<proteinExistence type="predicted"/>
<reference evidence="1" key="3">
    <citation type="submission" date="2021-05" db="UniProtKB">
        <authorList>
            <consortium name="EnsemblPlants"/>
        </authorList>
    </citation>
    <scope>IDENTIFICATION</scope>
    <source>
        <strain evidence="1">cv. B73</strain>
    </source>
</reference>
<protein>
    <submittedName>
        <fullName evidence="1">Uncharacterized protein</fullName>
    </submittedName>
</protein>
<organism evidence="1 2">
    <name type="scientific">Zea mays</name>
    <name type="common">Maize</name>
    <dbReference type="NCBI Taxonomy" id="4577"/>
    <lineage>
        <taxon>Eukaryota</taxon>
        <taxon>Viridiplantae</taxon>
        <taxon>Streptophyta</taxon>
        <taxon>Embryophyta</taxon>
        <taxon>Tracheophyta</taxon>
        <taxon>Spermatophyta</taxon>
        <taxon>Magnoliopsida</taxon>
        <taxon>Liliopsida</taxon>
        <taxon>Poales</taxon>
        <taxon>Poaceae</taxon>
        <taxon>PACMAD clade</taxon>
        <taxon>Panicoideae</taxon>
        <taxon>Andropogonodae</taxon>
        <taxon>Andropogoneae</taxon>
        <taxon>Tripsacinae</taxon>
        <taxon>Zea</taxon>
    </lineage>
</organism>
<sequence>MTRDAGAEGRAHHVSAAAAAVSVLFCSSCRSVRRLFFIPSLAADPNSRSSVRLRYDSVFACWGYNQFGGWLLF</sequence>
<accession>A0A804PQH7</accession>
<reference evidence="2" key="1">
    <citation type="journal article" date="2009" name="Science">
        <title>The B73 maize genome: complexity, diversity, and dynamics.</title>
        <authorList>
            <person name="Schnable P.S."/>
            <person name="Ware D."/>
            <person name="Fulton R.S."/>
            <person name="Stein J.C."/>
            <person name="Wei F."/>
            <person name="Pasternak S."/>
            <person name="Liang C."/>
            <person name="Zhang J."/>
            <person name="Fulton L."/>
            <person name="Graves T.A."/>
            <person name="Minx P."/>
            <person name="Reily A.D."/>
            <person name="Courtney L."/>
            <person name="Kruchowski S.S."/>
            <person name="Tomlinson C."/>
            <person name="Strong C."/>
            <person name="Delehaunty K."/>
            <person name="Fronick C."/>
            <person name="Courtney B."/>
            <person name="Rock S.M."/>
            <person name="Belter E."/>
            <person name="Du F."/>
            <person name="Kim K."/>
            <person name="Abbott R.M."/>
            <person name="Cotton M."/>
            <person name="Levy A."/>
            <person name="Marchetto P."/>
            <person name="Ochoa K."/>
            <person name="Jackson S.M."/>
            <person name="Gillam B."/>
            <person name="Chen W."/>
            <person name="Yan L."/>
            <person name="Higginbotham J."/>
            <person name="Cardenas M."/>
            <person name="Waligorski J."/>
            <person name="Applebaum E."/>
            <person name="Phelps L."/>
            <person name="Falcone J."/>
            <person name="Kanchi K."/>
            <person name="Thane T."/>
            <person name="Scimone A."/>
            <person name="Thane N."/>
            <person name="Henke J."/>
            <person name="Wang T."/>
            <person name="Ruppert J."/>
            <person name="Shah N."/>
            <person name="Rotter K."/>
            <person name="Hodges J."/>
            <person name="Ingenthron E."/>
            <person name="Cordes M."/>
            <person name="Kohlberg S."/>
            <person name="Sgro J."/>
            <person name="Delgado B."/>
            <person name="Mead K."/>
            <person name="Chinwalla A."/>
            <person name="Leonard S."/>
            <person name="Crouse K."/>
            <person name="Collura K."/>
            <person name="Kudrna D."/>
            <person name="Currie J."/>
            <person name="He R."/>
            <person name="Angelova A."/>
            <person name="Rajasekar S."/>
            <person name="Mueller T."/>
            <person name="Lomeli R."/>
            <person name="Scara G."/>
            <person name="Ko A."/>
            <person name="Delaney K."/>
            <person name="Wissotski M."/>
            <person name="Lopez G."/>
            <person name="Campos D."/>
            <person name="Braidotti M."/>
            <person name="Ashley E."/>
            <person name="Golser W."/>
            <person name="Kim H."/>
            <person name="Lee S."/>
            <person name="Lin J."/>
            <person name="Dujmic Z."/>
            <person name="Kim W."/>
            <person name="Talag J."/>
            <person name="Zuccolo A."/>
            <person name="Fan C."/>
            <person name="Sebastian A."/>
            <person name="Kramer M."/>
            <person name="Spiegel L."/>
            <person name="Nascimento L."/>
            <person name="Zutavern T."/>
            <person name="Miller B."/>
            <person name="Ambroise C."/>
            <person name="Muller S."/>
            <person name="Spooner W."/>
            <person name="Narechania A."/>
            <person name="Ren L."/>
            <person name="Wei S."/>
            <person name="Kumari S."/>
            <person name="Faga B."/>
            <person name="Levy M.J."/>
            <person name="McMahan L."/>
            <person name="Van Buren P."/>
            <person name="Vaughn M.W."/>
            <person name="Ying K."/>
            <person name="Yeh C.-T."/>
            <person name="Emrich S.J."/>
            <person name="Jia Y."/>
            <person name="Kalyanaraman A."/>
            <person name="Hsia A.-P."/>
            <person name="Barbazuk W.B."/>
            <person name="Baucom R.S."/>
            <person name="Brutnell T.P."/>
            <person name="Carpita N.C."/>
            <person name="Chaparro C."/>
            <person name="Chia J.-M."/>
            <person name="Deragon J.-M."/>
            <person name="Estill J.C."/>
            <person name="Fu Y."/>
            <person name="Jeddeloh J.A."/>
            <person name="Han Y."/>
            <person name="Lee H."/>
            <person name="Li P."/>
            <person name="Lisch D.R."/>
            <person name="Liu S."/>
            <person name="Liu Z."/>
            <person name="Nagel D.H."/>
            <person name="McCann M.C."/>
            <person name="SanMiguel P."/>
            <person name="Myers A.M."/>
            <person name="Nettleton D."/>
            <person name="Nguyen J."/>
            <person name="Penning B.W."/>
            <person name="Ponnala L."/>
            <person name="Schneider K.L."/>
            <person name="Schwartz D.C."/>
            <person name="Sharma A."/>
            <person name="Soderlund C."/>
            <person name="Springer N.M."/>
            <person name="Sun Q."/>
            <person name="Wang H."/>
            <person name="Waterman M."/>
            <person name="Westerman R."/>
            <person name="Wolfgruber T.K."/>
            <person name="Yang L."/>
            <person name="Yu Y."/>
            <person name="Zhang L."/>
            <person name="Zhou S."/>
            <person name="Zhu Q."/>
            <person name="Bennetzen J.L."/>
            <person name="Dawe R.K."/>
            <person name="Jiang J."/>
            <person name="Jiang N."/>
            <person name="Presting G.G."/>
            <person name="Wessler S.R."/>
            <person name="Aluru S."/>
            <person name="Martienssen R.A."/>
            <person name="Clifton S.W."/>
            <person name="McCombie W.R."/>
            <person name="Wing R.A."/>
            <person name="Wilson R.K."/>
        </authorList>
    </citation>
    <scope>NUCLEOTIDE SEQUENCE [LARGE SCALE GENOMIC DNA]</scope>
    <source>
        <strain evidence="2">cv. B73</strain>
    </source>
</reference>
<reference evidence="1" key="2">
    <citation type="submission" date="2019-07" db="EMBL/GenBank/DDBJ databases">
        <authorList>
            <person name="Seetharam A."/>
            <person name="Woodhouse M."/>
            <person name="Cannon E."/>
        </authorList>
    </citation>
    <scope>NUCLEOTIDE SEQUENCE [LARGE SCALE GENOMIC DNA]</scope>
    <source>
        <strain evidence="1">cv. B73</strain>
    </source>
</reference>
<evidence type="ECO:0000313" key="1">
    <source>
        <dbReference type="EnsemblPlants" id="Zm00001eb258000_P002"/>
    </source>
</evidence>
<dbReference type="EnsemblPlants" id="Zm00001eb258000_T002">
    <property type="protein sequence ID" value="Zm00001eb258000_P002"/>
    <property type="gene ID" value="Zm00001eb258000"/>
</dbReference>